<evidence type="ECO:0000256" key="13">
    <source>
        <dbReference type="SAM" id="SignalP"/>
    </source>
</evidence>
<dbReference type="SMART" id="SM00478">
    <property type="entry name" value="ENDO3c"/>
    <property type="match status" value="1"/>
</dbReference>
<protein>
    <recommendedName>
        <fullName evidence="3">DNA-(apurinic or apyrimidinic site) lyase</fullName>
        <ecNumber evidence="3">4.2.99.18</ecNumber>
    </recommendedName>
</protein>
<dbReference type="GO" id="GO:0140078">
    <property type="term" value="F:class I DNA-(apurinic or apyrimidinic site) endonuclease activity"/>
    <property type="evidence" value="ECO:0007669"/>
    <property type="project" value="UniProtKB-EC"/>
</dbReference>
<dbReference type="PANTHER" id="PTHR10242">
    <property type="entry name" value="8-OXOGUANINE DNA GLYCOSYLASE"/>
    <property type="match status" value="1"/>
</dbReference>
<dbReference type="GO" id="GO:0006289">
    <property type="term" value="P:nucleotide-excision repair"/>
    <property type="evidence" value="ECO:0007669"/>
    <property type="project" value="InterPro"/>
</dbReference>
<keyword evidence="8" id="KW-0539">Nucleus</keyword>
<dbReference type="SUPFAM" id="SSF48150">
    <property type="entry name" value="DNA-glycosylase"/>
    <property type="match status" value="1"/>
</dbReference>
<evidence type="ECO:0000256" key="2">
    <source>
        <dbReference type="ARBA" id="ARBA00010679"/>
    </source>
</evidence>
<evidence type="ECO:0000256" key="6">
    <source>
        <dbReference type="ARBA" id="ARBA00023204"/>
    </source>
</evidence>
<dbReference type="GO" id="GO:0006285">
    <property type="term" value="P:base-excision repair, AP site formation"/>
    <property type="evidence" value="ECO:0007669"/>
    <property type="project" value="UniProtKB-ARBA"/>
</dbReference>
<dbReference type="InterPro" id="IPR003265">
    <property type="entry name" value="HhH-GPD_domain"/>
</dbReference>
<dbReference type="EC" id="4.2.99.18" evidence="3"/>
<evidence type="ECO:0000256" key="4">
    <source>
        <dbReference type="ARBA" id="ARBA00022763"/>
    </source>
</evidence>
<dbReference type="OrthoDB" id="238681at2759"/>
<comment type="catalytic activity">
    <reaction evidence="11">
        <text>2'-deoxyribonucleotide-(2'-deoxyribose 5'-phosphate)-2'-deoxyribonucleotide-DNA = a 3'-end 2'-deoxyribonucleotide-(2,3-dehydro-2,3-deoxyribose 5'-phosphate)-DNA + a 5'-end 5'-phospho-2'-deoxyribonucleoside-DNA + H(+)</text>
        <dbReference type="Rhea" id="RHEA:66592"/>
        <dbReference type="Rhea" id="RHEA-COMP:13180"/>
        <dbReference type="Rhea" id="RHEA-COMP:16897"/>
        <dbReference type="Rhea" id="RHEA-COMP:17067"/>
        <dbReference type="ChEBI" id="CHEBI:15378"/>
        <dbReference type="ChEBI" id="CHEBI:136412"/>
        <dbReference type="ChEBI" id="CHEBI:157695"/>
        <dbReference type="ChEBI" id="CHEBI:167181"/>
        <dbReference type="EC" id="4.2.99.18"/>
    </reaction>
</comment>
<evidence type="ECO:0000256" key="3">
    <source>
        <dbReference type="ARBA" id="ARBA00012720"/>
    </source>
</evidence>
<evidence type="ECO:0000256" key="7">
    <source>
        <dbReference type="ARBA" id="ARBA00023239"/>
    </source>
</evidence>
<keyword evidence="16" id="KW-1185">Reference proteome</keyword>
<dbReference type="FunFam" id="1.10.1670.10:FF:000005">
    <property type="entry name" value="N-glycosylase/DNA lyase OGG1"/>
    <property type="match status" value="1"/>
</dbReference>
<feature type="signal peptide" evidence="13">
    <location>
        <begin position="1"/>
        <end position="19"/>
    </location>
</feature>
<comment type="similarity">
    <text evidence="2">Belongs to the type-1 OGG1 family.</text>
</comment>
<dbReference type="InterPro" id="IPR012904">
    <property type="entry name" value="OGG_N"/>
</dbReference>
<comment type="subcellular location">
    <subcellularLocation>
        <location evidence="1">Nucleus</location>
    </subcellularLocation>
</comment>
<keyword evidence="9" id="KW-0511">Multifunctional enzyme</keyword>
<organism evidence="15 16">
    <name type="scientific">Cylindrobasidium torrendii FP15055 ss-10</name>
    <dbReference type="NCBI Taxonomy" id="1314674"/>
    <lineage>
        <taxon>Eukaryota</taxon>
        <taxon>Fungi</taxon>
        <taxon>Dikarya</taxon>
        <taxon>Basidiomycota</taxon>
        <taxon>Agaricomycotina</taxon>
        <taxon>Agaricomycetes</taxon>
        <taxon>Agaricomycetidae</taxon>
        <taxon>Agaricales</taxon>
        <taxon>Marasmiineae</taxon>
        <taxon>Physalacriaceae</taxon>
        <taxon>Cylindrobasidium</taxon>
    </lineage>
</organism>
<evidence type="ECO:0000313" key="15">
    <source>
        <dbReference type="EMBL" id="KIY72061.1"/>
    </source>
</evidence>
<evidence type="ECO:0000256" key="9">
    <source>
        <dbReference type="ARBA" id="ARBA00023268"/>
    </source>
</evidence>
<dbReference type="InterPro" id="IPR052054">
    <property type="entry name" value="Oxidative_DNA_repair_enzyme"/>
</dbReference>
<dbReference type="Gene3D" id="1.10.340.30">
    <property type="entry name" value="Hypothetical protein, domain 2"/>
    <property type="match status" value="1"/>
</dbReference>
<dbReference type="EMBL" id="KN880447">
    <property type="protein sequence ID" value="KIY72061.1"/>
    <property type="molecule type" value="Genomic_DNA"/>
</dbReference>
<evidence type="ECO:0000256" key="1">
    <source>
        <dbReference type="ARBA" id="ARBA00004123"/>
    </source>
</evidence>
<reference evidence="15 16" key="1">
    <citation type="journal article" date="2015" name="Fungal Genet. Biol.">
        <title>Evolution of novel wood decay mechanisms in Agaricales revealed by the genome sequences of Fistulina hepatica and Cylindrobasidium torrendii.</title>
        <authorList>
            <person name="Floudas D."/>
            <person name="Held B.W."/>
            <person name="Riley R."/>
            <person name="Nagy L.G."/>
            <person name="Koehler G."/>
            <person name="Ransdell A.S."/>
            <person name="Younus H."/>
            <person name="Chow J."/>
            <person name="Chiniquy J."/>
            <person name="Lipzen A."/>
            <person name="Tritt A."/>
            <person name="Sun H."/>
            <person name="Haridas S."/>
            <person name="LaButti K."/>
            <person name="Ohm R.A."/>
            <person name="Kues U."/>
            <person name="Blanchette R.A."/>
            <person name="Grigoriev I.V."/>
            <person name="Minto R.E."/>
            <person name="Hibbett D.S."/>
        </authorList>
    </citation>
    <scope>NUCLEOTIDE SEQUENCE [LARGE SCALE GENOMIC DNA]</scope>
    <source>
        <strain evidence="15 16">FP15055 ss-10</strain>
    </source>
</reference>
<keyword evidence="13" id="KW-0732">Signal</keyword>
<feature type="compositionally biased region" description="Basic and acidic residues" evidence="12">
    <location>
        <begin position="398"/>
        <end position="407"/>
    </location>
</feature>
<dbReference type="InterPro" id="IPR011257">
    <property type="entry name" value="DNA_glycosylase"/>
</dbReference>
<dbReference type="Proteomes" id="UP000054007">
    <property type="component" value="Unassembled WGS sequence"/>
</dbReference>
<evidence type="ECO:0000259" key="14">
    <source>
        <dbReference type="SMART" id="SM00478"/>
    </source>
</evidence>
<name>A0A0D7BR23_9AGAR</name>
<dbReference type="Pfam" id="PF00730">
    <property type="entry name" value="HhH-GPD"/>
    <property type="match status" value="1"/>
</dbReference>
<evidence type="ECO:0000256" key="12">
    <source>
        <dbReference type="SAM" id="MobiDB-lite"/>
    </source>
</evidence>
<dbReference type="PANTHER" id="PTHR10242:SF2">
    <property type="entry name" value="N-GLYCOSYLASE_DNA LYASE"/>
    <property type="match status" value="1"/>
</dbReference>
<evidence type="ECO:0000256" key="11">
    <source>
        <dbReference type="ARBA" id="ARBA00044632"/>
    </source>
</evidence>
<feature type="region of interest" description="Disordered" evidence="12">
    <location>
        <begin position="360"/>
        <end position="424"/>
    </location>
</feature>
<evidence type="ECO:0000256" key="8">
    <source>
        <dbReference type="ARBA" id="ARBA00023242"/>
    </source>
</evidence>
<evidence type="ECO:0000256" key="5">
    <source>
        <dbReference type="ARBA" id="ARBA00022801"/>
    </source>
</evidence>
<dbReference type="SUPFAM" id="SSF55945">
    <property type="entry name" value="TATA-box binding protein-like"/>
    <property type="match status" value="1"/>
</dbReference>
<evidence type="ECO:0000256" key="10">
    <source>
        <dbReference type="ARBA" id="ARBA00023295"/>
    </source>
</evidence>
<keyword evidence="6" id="KW-0234">DNA repair</keyword>
<dbReference type="Pfam" id="PF07934">
    <property type="entry name" value="OGG_N"/>
    <property type="match status" value="1"/>
</dbReference>
<keyword evidence="10" id="KW-0326">Glycosidase</keyword>
<dbReference type="GO" id="GO:0034039">
    <property type="term" value="F:8-oxo-7,8-dihydroguanine DNA N-glycosylase activity"/>
    <property type="evidence" value="ECO:0007669"/>
    <property type="project" value="TreeGrafter"/>
</dbReference>
<dbReference type="GO" id="GO:0003684">
    <property type="term" value="F:damaged DNA binding"/>
    <property type="evidence" value="ECO:0007669"/>
    <property type="project" value="InterPro"/>
</dbReference>
<keyword evidence="4" id="KW-0227">DNA damage</keyword>
<dbReference type="CDD" id="cd00056">
    <property type="entry name" value="ENDO3c"/>
    <property type="match status" value="1"/>
</dbReference>
<dbReference type="Gene3D" id="3.30.310.40">
    <property type="match status" value="1"/>
</dbReference>
<dbReference type="STRING" id="1314674.A0A0D7BR23"/>
<feature type="chain" id="PRO_5002317240" description="DNA-(apurinic or apyrimidinic site) lyase" evidence="13">
    <location>
        <begin position="20"/>
        <end position="424"/>
    </location>
</feature>
<proteinExistence type="inferred from homology"/>
<accession>A0A0D7BR23</accession>
<dbReference type="InterPro" id="IPR023170">
    <property type="entry name" value="HhH_base_excis_C"/>
</dbReference>
<sequence length="424" mass="47515">MSLTAFSALPLPLTQLSLAAVLQCGQSFRWSRYHLGNDIKTPEDYEYRLCLRDRLVCLRQSPTTLYYRTVTPLASENDEQRALREAETLVWVNNYFQLDIDLSKLYVEWAARDKVFDNLKERFIGIRMLRQDPWENLISFICSSNNNISRITKMVQNLCTYFSPPLLSAPSPVPNSTEVIEYHPFPPPSALSATSTSTTLRGLGFGYRADFIQKTSKMLVDAHNTKPNYPDGREPAEHWLETIRALPTAEARNELVQFMGVGRKVADCVLLMSMDKKEVIPVDTHVHQIAVKHYGMKGGNAKGKTTMNPKLYDEINEKFVSIWGKYAGWAHSVLFTSELKAFAAYGLADVSSAASASAPALLRGQSSPPKPKSGVPKAKSERILPTPPSTPALSRKRKSDEAEDVRQTDSSAGSLADRVKQRRR</sequence>
<dbReference type="Gene3D" id="1.10.1670.10">
    <property type="entry name" value="Helix-hairpin-Helix base-excision DNA repair enzymes (C-terminal)"/>
    <property type="match status" value="1"/>
</dbReference>
<evidence type="ECO:0000313" key="16">
    <source>
        <dbReference type="Proteomes" id="UP000054007"/>
    </source>
</evidence>
<gene>
    <name evidence="15" type="ORF">CYLTODRAFT_486654</name>
</gene>
<keyword evidence="5" id="KW-0378">Hydrolase</keyword>
<dbReference type="AlphaFoldDB" id="A0A0D7BR23"/>
<dbReference type="GO" id="GO:0005634">
    <property type="term" value="C:nucleus"/>
    <property type="evidence" value="ECO:0007669"/>
    <property type="project" value="UniProtKB-SubCell"/>
</dbReference>
<feature type="domain" description="HhH-GPD" evidence="14">
    <location>
        <begin position="142"/>
        <end position="338"/>
    </location>
</feature>
<keyword evidence="7" id="KW-0456">Lyase</keyword>